<dbReference type="RefSeq" id="WP_147163965.1">
    <property type="nucleotide sequence ID" value="NZ_BJZO01000054.1"/>
</dbReference>
<dbReference type="AlphaFoldDB" id="A0A512H919"/>
<accession>A0A512H919</accession>
<dbReference type="Proteomes" id="UP000321567">
    <property type="component" value="Unassembled WGS sequence"/>
</dbReference>
<dbReference type="EMBL" id="BJZO01000054">
    <property type="protein sequence ID" value="GEO81945.1"/>
    <property type="molecule type" value="Genomic_DNA"/>
</dbReference>
<organism evidence="1 2">
    <name type="scientific">Pararhodospirillum oryzae</name>
    <dbReference type="NCBI Taxonomy" id="478448"/>
    <lineage>
        <taxon>Bacteria</taxon>
        <taxon>Pseudomonadati</taxon>
        <taxon>Pseudomonadota</taxon>
        <taxon>Alphaproteobacteria</taxon>
        <taxon>Rhodospirillales</taxon>
        <taxon>Rhodospirillaceae</taxon>
        <taxon>Pararhodospirillum</taxon>
    </lineage>
</organism>
<reference evidence="1 2" key="1">
    <citation type="submission" date="2019-07" db="EMBL/GenBank/DDBJ databases">
        <title>Whole genome shotgun sequence of Rhodospirillum oryzae NBRC 107573.</title>
        <authorList>
            <person name="Hosoyama A."/>
            <person name="Uohara A."/>
            <person name="Ohji S."/>
            <person name="Ichikawa N."/>
        </authorList>
    </citation>
    <scope>NUCLEOTIDE SEQUENCE [LARGE SCALE GENOMIC DNA]</scope>
    <source>
        <strain evidence="1 2">NBRC 107573</strain>
    </source>
</reference>
<keyword evidence="2" id="KW-1185">Reference proteome</keyword>
<comment type="caution">
    <text evidence="1">The sequence shown here is derived from an EMBL/GenBank/DDBJ whole genome shotgun (WGS) entry which is preliminary data.</text>
</comment>
<name>A0A512H919_9PROT</name>
<evidence type="ECO:0000313" key="2">
    <source>
        <dbReference type="Proteomes" id="UP000321567"/>
    </source>
</evidence>
<evidence type="ECO:0000313" key="1">
    <source>
        <dbReference type="EMBL" id="GEO81945.1"/>
    </source>
</evidence>
<dbReference type="OrthoDB" id="7869129at2"/>
<proteinExistence type="predicted"/>
<gene>
    <name evidence="1" type="ORF">ROR02_20760</name>
</gene>
<protein>
    <submittedName>
        <fullName evidence="1">Uncharacterized protein</fullName>
    </submittedName>
</protein>
<sequence length="64" mass="7105">MVAQPAAVRKKELTNALKAGVDTGLVISKYEIDRNGRISIFTGTDATDTGEEFALKEVEKWHRK</sequence>